<evidence type="ECO:0000313" key="2">
    <source>
        <dbReference type="Proteomes" id="UP000680750"/>
    </source>
</evidence>
<gene>
    <name evidence="1" type="ORF">Asera_64110</name>
</gene>
<protein>
    <submittedName>
        <fullName evidence="1">Uncharacterized protein</fullName>
    </submittedName>
</protein>
<keyword evidence="2" id="KW-1185">Reference proteome</keyword>
<dbReference type="AlphaFoldDB" id="A0A810LAK1"/>
<dbReference type="EMBL" id="AP023354">
    <property type="protein sequence ID" value="BCJ32303.1"/>
    <property type="molecule type" value="Genomic_DNA"/>
</dbReference>
<dbReference type="KEGG" id="aser:Asera_64110"/>
<accession>A0A810LAK1</accession>
<dbReference type="Proteomes" id="UP000680750">
    <property type="component" value="Chromosome"/>
</dbReference>
<sequence>MRAMGFWGTFLVARSDRPLPELDGVRELAEHLGWHGVGRDGWQAVQLHRAPQHWQLPMTGTDGREQLLESLQSQTGWPVLAGIVAASDGAQVVGYSPRAGRWSGWLMLERLVDYLGSPYTDCLAVEEDEELPDDDEFWQDRYCEACRPLYELAPAPSIAAPRAVAWAKEAGCAPNVEAVEAALDGGDVFAEDQFFTLLTTLGLPVLTRSNSTDESS</sequence>
<organism evidence="1 2">
    <name type="scientific">Actinocatenispora sera</name>
    <dbReference type="NCBI Taxonomy" id="390989"/>
    <lineage>
        <taxon>Bacteria</taxon>
        <taxon>Bacillati</taxon>
        <taxon>Actinomycetota</taxon>
        <taxon>Actinomycetes</taxon>
        <taxon>Micromonosporales</taxon>
        <taxon>Micromonosporaceae</taxon>
        <taxon>Actinocatenispora</taxon>
    </lineage>
</organism>
<name>A0A810LAK1_9ACTN</name>
<evidence type="ECO:0000313" key="1">
    <source>
        <dbReference type="EMBL" id="BCJ32303.1"/>
    </source>
</evidence>
<proteinExistence type="predicted"/>
<reference evidence="1" key="1">
    <citation type="submission" date="2020-08" db="EMBL/GenBank/DDBJ databases">
        <title>Whole genome shotgun sequence of Actinocatenispora sera NBRC 101916.</title>
        <authorList>
            <person name="Komaki H."/>
            <person name="Tamura T."/>
        </authorList>
    </citation>
    <scope>NUCLEOTIDE SEQUENCE</scope>
    <source>
        <strain evidence="1">NBRC 101916</strain>
    </source>
</reference>